<accession>A0A8H5BG15</accession>
<feature type="compositionally biased region" description="Polar residues" evidence="7">
    <location>
        <begin position="147"/>
        <end position="159"/>
    </location>
</feature>
<feature type="region of interest" description="Disordered" evidence="7">
    <location>
        <begin position="221"/>
        <end position="365"/>
    </location>
</feature>
<reference evidence="9 10" key="1">
    <citation type="journal article" date="2020" name="ISME J.">
        <title>Uncovering the hidden diversity of litter-decomposition mechanisms in mushroom-forming fungi.</title>
        <authorList>
            <person name="Floudas D."/>
            <person name="Bentzer J."/>
            <person name="Ahren D."/>
            <person name="Johansson T."/>
            <person name="Persson P."/>
            <person name="Tunlid A."/>
        </authorList>
    </citation>
    <scope>NUCLEOTIDE SEQUENCE [LARGE SCALE GENOMIC DNA]</scope>
    <source>
        <strain evidence="9 10">CBS 101986</strain>
    </source>
</reference>
<dbReference type="Proteomes" id="UP000567179">
    <property type="component" value="Unassembled WGS sequence"/>
</dbReference>
<name>A0A8H5BG15_9AGAR</name>
<evidence type="ECO:0000256" key="2">
    <source>
        <dbReference type="ARBA" id="ARBA00022723"/>
    </source>
</evidence>
<keyword evidence="5" id="KW-0539">Nucleus</keyword>
<dbReference type="SUPFAM" id="SSF57667">
    <property type="entry name" value="beta-beta-alpha zinc fingers"/>
    <property type="match status" value="1"/>
</dbReference>
<feature type="coiled-coil region" evidence="6">
    <location>
        <begin position="48"/>
        <end position="78"/>
    </location>
</feature>
<evidence type="ECO:0000313" key="9">
    <source>
        <dbReference type="EMBL" id="KAF5322667.1"/>
    </source>
</evidence>
<keyword evidence="2" id="KW-0479">Metal-binding</keyword>
<protein>
    <recommendedName>
        <fullName evidence="8">Matrin-type domain-containing protein</fullName>
    </recommendedName>
</protein>
<evidence type="ECO:0000256" key="5">
    <source>
        <dbReference type="ARBA" id="ARBA00023242"/>
    </source>
</evidence>
<proteinExistence type="predicted"/>
<evidence type="ECO:0000256" key="3">
    <source>
        <dbReference type="ARBA" id="ARBA00022771"/>
    </source>
</evidence>
<keyword evidence="3" id="KW-0863">Zinc-finger</keyword>
<dbReference type="AlphaFoldDB" id="A0A8H5BG15"/>
<dbReference type="EMBL" id="JAACJJ010000028">
    <property type="protein sequence ID" value="KAF5322667.1"/>
    <property type="molecule type" value="Genomic_DNA"/>
</dbReference>
<sequence>MSEYWVSKKKYFCKYCDIYIADDAPSRQHHENGFRHKGNVERFIRGIYKTGEKQKKDLEEEKREMQRVEQAAAAAFAQDVGAGLAKPAAPIASTSSAPKKPVVKSSNPYADYSTAQSLGYVDPDAERLAAEAEVRRAQGIAGEWQVVSTSQIPAASSSREVSEPAEAQESDLDAASGGIKREAEAPSDEEDTRAFKLRKKTVAMGLGEIYDPGLITIKVKKKEKEEPAPSLSLKPEPASTAASIQESLKWTPTQWKPSGGVKIEGETSRGGPALAPSTSNKWAKPQWAEPLPDVKQEDRTDIFGGQAEGGPSTTTQPEVKAEPDVKAEEVKQEELLPTAEPPTSSGAVFKKRKAPASSARGRRDV</sequence>
<evidence type="ECO:0000256" key="7">
    <source>
        <dbReference type="SAM" id="MobiDB-lite"/>
    </source>
</evidence>
<dbReference type="Pfam" id="PF06220">
    <property type="entry name" value="zf-U1"/>
    <property type="match status" value="1"/>
</dbReference>
<dbReference type="InterPro" id="IPR000690">
    <property type="entry name" value="Matrin/U1-C_Znf_C2H2"/>
</dbReference>
<dbReference type="PANTHER" id="PTHR13173">
    <property type="entry name" value="WW DOMAIN BINDING PROTEIN 4"/>
    <property type="match status" value="1"/>
</dbReference>
<dbReference type="InterPro" id="IPR013085">
    <property type="entry name" value="U1-CZ_Znf_C2H2"/>
</dbReference>
<organism evidence="9 10">
    <name type="scientific">Psilocybe cf. subviscida</name>
    <dbReference type="NCBI Taxonomy" id="2480587"/>
    <lineage>
        <taxon>Eukaryota</taxon>
        <taxon>Fungi</taxon>
        <taxon>Dikarya</taxon>
        <taxon>Basidiomycota</taxon>
        <taxon>Agaricomycotina</taxon>
        <taxon>Agaricomycetes</taxon>
        <taxon>Agaricomycetidae</taxon>
        <taxon>Agaricales</taxon>
        <taxon>Agaricineae</taxon>
        <taxon>Strophariaceae</taxon>
        <taxon>Psilocybe</taxon>
    </lineage>
</organism>
<evidence type="ECO:0000256" key="4">
    <source>
        <dbReference type="ARBA" id="ARBA00022833"/>
    </source>
</evidence>
<dbReference type="InterPro" id="IPR036236">
    <property type="entry name" value="Znf_C2H2_sf"/>
</dbReference>
<evidence type="ECO:0000256" key="1">
    <source>
        <dbReference type="ARBA" id="ARBA00004123"/>
    </source>
</evidence>
<dbReference type="OrthoDB" id="191651at2759"/>
<evidence type="ECO:0000313" key="10">
    <source>
        <dbReference type="Proteomes" id="UP000567179"/>
    </source>
</evidence>
<comment type="subcellular location">
    <subcellularLocation>
        <location evidence="1">Nucleus</location>
    </subcellularLocation>
</comment>
<feature type="domain" description="Matrin-type" evidence="8">
    <location>
        <begin position="11"/>
        <end position="42"/>
    </location>
</feature>
<keyword evidence="6" id="KW-0175">Coiled coil</keyword>
<feature type="compositionally biased region" description="Basic and acidic residues" evidence="7">
    <location>
        <begin position="319"/>
        <end position="334"/>
    </location>
</feature>
<evidence type="ECO:0000256" key="6">
    <source>
        <dbReference type="SAM" id="Coils"/>
    </source>
</evidence>
<dbReference type="GO" id="GO:0071011">
    <property type="term" value="C:precatalytic spliceosome"/>
    <property type="evidence" value="ECO:0007669"/>
    <property type="project" value="TreeGrafter"/>
</dbReference>
<comment type="caution">
    <text evidence="9">The sequence shown here is derived from an EMBL/GenBank/DDBJ whole genome shotgun (WGS) entry which is preliminary data.</text>
</comment>
<feature type="region of interest" description="Disordered" evidence="7">
    <location>
        <begin position="147"/>
        <end position="194"/>
    </location>
</feature>
<keyword evidence="4" id="KW-0862">Zinc</keyword>
<dbReference type="GO" id="GO:0000398">
    <property type="term" value="P:mRNA splicing, via spliceosome"/>
    <property type="evidence" value="ECO:0007669"/>
    <property type="project" value="InterPro"/>
</dbReference>
<dbReference type="PANTHER" id="PTHR13173:SF10">
    <property type="entry name" value="WW DOMAIN-BINDING PROTEIN 4"/>
    <property type="match status" value="1"/>
</dbReference>
<dbReference type="InterPro" id="IPR003604">
    <property type="entry name" value="Matrin/U1-like-C_Znf_C2H2"/>
</dbReference>
<keyword evidence="10" id="KW-1185">Reference proteome</keyword>
<feature type="compositionally biased region" description="Polar residues" evidence="7">
    <location>
        <begin position="240"/>
        <end position="256"/>
    </location>
</feature>
<dbReference type="GO" id="GO:0003723">
    <property type="term" value="F:RNA binding"/>
    <property type="evidence" value="ECO:0007669"/>
    <property type="project" value="TreeGrafter"/>
</dbReference>
<dbReference type="PROSITE" id="PS50171">
    <property type="entry name" value="ZF_MATRIN"/>
    <property type="match status" value="1"/>
</dbReference>
<dbReference type="GO" id="GO:0008270">
    <property type="term" value="F:zinc ion binding"/>
    <property type="evidence" value="ECO:0007669"/>
    <property type="project" value="UniProtKB-KW"/>
</dbReference>
<feature type="region of interest" description="Disordered" evidence="7">
    <location>
        <begin position="87"/>
        <end position="108"/>
    </location>
</feature>
<evidence type="ECO:0000259" key="8">
    <source>
        <dbReference type="PROSITE" id="PS50171"/>
    </source>
</evidence>
<dbReference type="InterPro" id="IPR040023">
    <property type="entry name" value="WBP4"/>
</dbReference>
<dbReference type="Gene3D" id="3.30.160.60">
    <property type="entry name" value="Classic Zinc Finger"/>
    <property type="match status" value="1"/>
</dbReference>
<feature type="compositionally biased region" description="Basic and acidic residues" evidence="7">
    <location>
        <begin position="292"/>
        <end position="301"/>
    </location>
</feature>
<dbReference type="SMART" id="SM00451">
    <property type="entry name" value="ZnF_U1"/>
    <property type="match status" value="1"/>
</dbReference>
<gene>
    <name evidence="9" type="ORF">D9619_001432</name>
</gene>